<dbReference type="EMBL" id="JALJOQ010000036">
    <property type="protein sequence ID" value="KAK9806567.1"/>
    <property type="molecule type" value="Genomic_DNA"/>
</dbReference>
<keyword evidence="3" id="KW-1185">Reference proteome</keyword>
<evidence type="ECO:0000313" key="2">
    <source>
        <dbReference type="EMBL" id="KAK9806567.1"/>
    </source>
</evidence>
<dbReference type="AlphaFoldDB" id="A0AAW1PCE5"/>
<name>A0AAW1PCE5_9CHLO</name>
<comment type="caution">
    <text evidence="2">The sequence shown here is derived from an EMBL/GenBank/DDBJ whole genome shotgun (WGS) entry which is preliminary data.</text>
</comment>
<accession>A0AAW1PCE5</accession>
<organism evidence="2 3">
    <name type="scientific">Symbiochloris irregularis</name>
    <dbReference type="NCBI Taxonomy" id="706552"/>
    <lineage>
        <taxon>Eukaryota</taxon>
        <taxon>Viridiplantae</taxon>
        <taxon>Chlorophyta</taxon>
        <taxon>core chlorophytes</taxon>
        <taxon>Trebouxiophyceae</taxon>
        <taxon>Trebouxiales</taxon>
        <taxon>Trebouxiaceae</taxon>
        <taxon>Symbiochloris</taxon>
    </lineage>
</organism>
<feature type="compositionally biased region" description="Low complexity" evidence="1">
    <location>
        <begin position="360"/>
        <end position="374"/>
    </location>
</feature>
<evidence type="ECO:0008006" key="4">
    <source>
        <dbReference type="Google" id="ProtNLM"/>
    </source>
</evidence>
<proteinExistence type="predicted"/>
<dbReference type="Proteomes" id="UP001465755">
    <property type="component" value="Unassembled WGS sequence"/>
</dbReference>
<evidence type="ECO:0000313" key="3">
    <source>
        <dbReference type="Proteomes" id="UP001465755"/>
    </source>
</evidence>
<sequence>MDALEVIEQSVEEGDLLGGATHCQDLIKDLDKRHAKDSGDVPAASKTLLHSATGQCAYLLALSLLQQGYDAAADRLLGALGCTTRLSSLVLQASAQHCQSDVGSQDTSSNQAVTSVKGGLSDRLCAALAACFASNSAYWDAHKREGGTPFFSYMCPLDTGPSNLVAVAVHAAHAAMLRSPCSAHRQAAKQARAVEWWAHSRRPHEPHQLHFDADECLMRQGLSTYRLRHPAATCILFLTDAQDAGPTIILDQTASQDLAHRGWLLHPTANQAVVFPGDLLHGVLPGKPRGVATNDSASEPSAQQRITLMMAFWAEPPCPPAHGGGHPPADYLGPAMTFPPVPCPASTQAGAEDEREPDSSHAASGAAMPGAAAASHDKHMDHVSSACDHPASTLGGELPLPELNFFLRSRHALRQQYIPDAG</sequence>
<reference evidence="2 3" key="1">
    <citation type="journal article" date="2024" name="Nat. Commun.">
        <title>Phylogenomics reveals the evolutionary origins of lichenization in chlorophyte algae.</title>
        <authorList>
            <person name="Puginier C."/>
            <person name="Libourel C."/>
            <person name="Otte J."/>
            <person name="Skaloud P."/>
            <person name="Haon M."/>
            <person name="Grisel S."/>
            <person name="Petersen M."/>
            <person name="Berrin J.G."/>
            <person name="Delaux P.M."/>
            <person name="Dal Grande F."/>
            <person name="Keller J."/>
        </authorList>
    </citation>
    <scope>NUCLEOTIDE SEQUENCE [LARGE SCALE GENOMIC DNA]</scope>
    <source>
        <strain evidence="2 3">SAG 2036</strain>
    </source>
</reference>
<protein>
    <recommendedName>
        <fullName evidence="4">Fe2OG dioxygenase domain-containing protein</fullName>
    </recommendedName>
</protein>
<feature type="region of interest" description="Disordered" evidence="1">
    <location>
        <begin position="343"/>
        <end position="389"/>
    </location>
</feature>
<gene>
    <name evidence="2" type="ORF">WJX73_002259</name>
</gene>
<evidence type="ECO:0000256" key="1">
    <source>
        <dbReference type="SAM" id="MobiDB-lite"/>
    </source>
</evidence>